<dbReference type="GO" id="GO:0005635">
    <property type="term" value="C:nuclear envelope"/>
    <property type="evidence" value="ECO:0007669"/>
    <property type="project" value="TreeGrafter"/>
</dbReference>
<dbReference type="GO" id="GO:0005783">
    <property type="term" value="C:endoplasmic reticulum"/>
    <property type="evidence" value="ECO:0007669"/>
    <property type="project" value="TreeGrafter"/>
</dbReference>
<keyword evidence="4" id="KW-1185">Reference proteome</keyword>
<dbReference type="InterPro" id="IPR036457">
    <property type="entry name" value="PPM-type-like_dom_sf"/>
</dbReference>
<proteinExistence type="predicted"/>
<dbReference type="AlphaFoldDB" id="A0A7J7NIH3"/>
<protein>
    <recommendedName>
        <fullName evidence="2">PPM-type phosphatase domain-containing protein</fullName>
    </recommendedName>
</protein>
<dbReference type="Gene3D" id="3.60.40.10">
    <property type="entry name" value="PPM-type phosphatase domain"/>
    <property type="match status" value="1"/>
</dbReference>
<evidence type="ECO:0000313" key="4">
    <source>
        <dbReference type="Proteomes" id="UP000541444"/>
    </source>
</evidence>
<feature type="domain" description="PPM-type phosphatase" evidence="2">
    <location>
        <begin position="1"/>
        <end position="194"/>
    </location>
</feature>
<dbReference type="GO" id="GO:0005886">
    <property type="term" value="C:plasma membrane"/>
    <property type="evidence" value="ECO:0007669"/>
    <property type="project" value="TreeGrafter"/>
</dbReference>
<evidence type="ECO:0000313" key="3">
    <source>
        <dbReference type="EMBL" id="KAF6166967.1"/>
    </source>
</evidence>
<feature type="region of interest" description="Disordered" evidence="1">
    <location>
        <begin position="1"/>
        <end position="29"/>
    </location>
</feature>
<dbReference type="Proteomes" id="UP000541444">
    <property type="component" value="Unassembled WGS sequence"/>
</dbReference>
<gene>
    <name evidence="3" type="ORF">GIB67_030660</name>
</gene>
<dbReference type="PANTHER" id="PTHR47372:SF11">
    <property type="entry name" value="RE19971P"/>
    <property type="match status" value="1"/>
</dbReference>
<dbReference type="SUPFAM" id="SSF81606">
    <property type="entry name" value="PP2C-like"/>
    <property type="match status" value="1"/>
</dbReference>
<evidence type="ECO:0000256" key="1">
    <source>
        <dbReference type="SAM" id="MobiDB-lite"/>
    </source>
</evidence>
<evidence type="ECO:0000259" key="2">
    <source>
        <dbReference type="PROSITE" id="PS51746"/>
    </source>
</evidence>
<accession>A0A7J7NIH3</accession>
<dbReference type="PANTHER" id="PTHR47372">
    <property type="entry name" value="DAUER UP-REGULATED-RELATED"/>
    <property type="match status" value="1"/>
</dbReference>
<sequence length="218" mass="23072">MRGSGRIRDDSRDRVGRRGHQDCKGDVMTSAPTAAPALLSSRPWLVLGTDCGCKPPSLLGKGFGNVPRVDGQLAMARTFRDGKLNKTSESDISIEPIDNDTDFLILASDGLWNAMAQAAGAVKEAAKGAKTIAEDMAATVTSSAQKVTQKTEETANKASDNAQDLSEKAKQTAQDAWGSAKDAGQNAKDVVVDKGEKTAEFVKESAETVKDAMNTKQL</sequence>
<dbReference type="EMBL" id="JACGCM010000767">
    <property type="protein sequence ID" value="KAF6166967.1"/>
    <property type="molecule type" value="Genomic_DNA"/>
</dbReference>
<reference evidence="3 4" key="1">
    <citation type="journal article" date="2020" name="IScience">
        <title>Genome Sequencing of the Endangered Kingdonia uniflora (Circaeasteraceae, Ranunculales) Reveals Potential Mechanisms of Evolutionary Specialization.</title>
        <authorList>
            <person name="Sun Y."/>
            <person name="Deng T."/>
            <person name="Zhang A."/>
            <person name="Moore M.J."/>
            <person name="Landis J.B."/>
            <person name="Lin N."/>
            <person name="Zhang H."/>
            <person name="Zhang X."/>
            <person name="Huang J."/>
            <person name="Zhang X."/>
            <person name="Sun H."/>
            <person name="Wang H."/>
        </authorList>
    </citation>
    <scope>NUCLEOTIDE SEQUENCE [LARGE SCALE GENOMIC DNA]</scope>
    <source>
        <strain evidence="3">TB1705</strain>
        <tissue evidence="3">Leaf</tissue>
    </source>
</reference>
<feature type="region of interest" description="Disordered" evidence="1">
    <location>
        <begin position="144"/>
        <end position="193"/>
    </location>
</feature>
<dbReference type="Pfam" id="PF00481">
    <property type="entry name" value="PP2C"/>
    <property type="match status" value="1"/>
</dbReference>
<dbReference type="PROSITE" id="PS51746">
    <property type="entry name" value="PPM_2"/>
    <property type="match status" value="1"/>
</dbReference>
<feature type="compositionally biased region" description="Basic and acidic residues" evidence="1">
    <location>
        <begin position="1"/>
        <end position="25"/>
    </location>
</feature>
<dbReference type="InterPro" id="IPR001932">
    <property type="entry name" value="PPM-type_phosphatase-like_dom"/>
</dbReference>
<comment type="caution">
    <text evidence="3">The sequence shown here is derived from an EMBL/GenBank/DDBJ whole genome shotgun (WGS) entry which is preliminary data.</text>
</comment>
<name>A0A7J7NIH3_9MAGN</name>
<dbReference type="OrthoDB" id="756017at2759"/>
<organism evidence="3 4">
    <name type="scientific">Kingdonia uniflora</name>
    <dbReference type="NCBI Taxonomy" id="39325"/>
    <lineage>
        <taxon>Eukaryota</taxon>
        <taxon>Viridiplantae</taxon>
        <taxon>Streptophyta</taxon>
        <taxon>Embryophyta</taxon>
        <taxon>Tracheophyta</taxon>
        <taxon>Spermatophyta</taxon>
        <taxon>Magnoliopsida</taxon>
        <taxon>Ranunculales</taxon>
        <taxon>Circaeasteraceae</taxon>
        <taxon>Kingdonia</taxon>
    </lineage>
</organism>